<organism evidence="2 3">
    <name type="scientific">Paenibacillus mucilaginosus (strain KNP414)</name>
    <dbReference type="NCBI Taxonomy" id="1036673"/>
    <lineage>
        <taxon>Bacteria</taxon>
        <taxon>Bacillati</taxon>
        <taxon>Bacillota</taxon>
        <taxon>Bacilli</taxon>
        <taxon>Bacillales</taxon>
        <taxon>Paenibacillaceae</taxon>
        <taxon>Paenibacillus</taxon>
    </lineage>
</organism>
<evidence type="ECO:0000313" key="2">
    <source>
        <dbReference type="EMBL" id="AEI39148.1"/>
    </source>
</evidence>
<dbReference type="EMBL" id="CP002869">
    <property type="protein sequence ID" value="AEI39148.1"/>
    <property type="molecule type" value="Genomic_DNA"/>
</dbReference>
<evidence type="ECO:0000256" key="1">
    <source>
        <dbReference type="SAM" id="MobiDB-lite"/>
    </source>
</evidence>
<protein>
    <submittedName>
        <fullName evidence="2">Uncharacterized protein</fullName>
    </submittedName>
</protein>
<proteinExistence type="predicted"/>
<name>F8FQ06_PAEMK</name>
<dbReference type="HOGENOM" id="CLU_3330948_0_0_9"/>
<feature type="region of interest" description="Disordered" evidence="1">
    <location>
        <begin position="1"/>
        <end position="38"/>
    </location>
</feature>
<reference evidence="2 3" key="2">
    <citation type="journal article" date="2013" name="Genome Announc.">
        <title>Genome Sequence of Growth-Improving Paenibacillus mucilaginosus Strain KNP414.</title>
        <authorList>
            <person name="Lu J.J."/>
            <person name="Wang J.F."/>
            <person name="Hu X.F."/>
        </authorList>
    </citation>
    <scope>NUCLEOTIDE SEQUENCE [LARGE SCALE GENOMIC DNA]</scope>
    <source>
        <strain evidence="2 3">KNP414</strain>
    </source>
</reference>
<evidence type="ECO:0000313" key="3">
    <source>
        <dbReference type="Proteomes" id="UP000006620"/>
    </source>
</evidence>
<dbReference type="Proteomes" id="UP000006620">
    <property type="component" value="Chromosome"/>
</dbReference>
<dbReference type="KEGG" id="pms:KNP414_00523"/>
<reference evidence="3" key="1">
    <citation type="submission" date="2011-06" db="EMBL/GenBank/DDBJ databases">
        <title>Complete genome sequence of Paenibacillus mucilaginosus KNP414.</title>
        <authorList>
            <person name="Wang J."/>
            <person name="Hu S."/>
            <person name="Hu X."/>
            <person name="Zhang B."/>
            <person name="Dong D."/>
            <person name="Zhang S."/>
            <person name="Zhao K."/>
            <person name="Wu D."/>
        </authorList>
    </citation>
    <scope>NUCLEOTIDE SEQUENCE [LARGE SCALE GENOMIC DNA]</scope>
    <source>
        <strain evidence="3">KNP414</strain>
    </source>
</reference>
<dbReference type="AlphaFoldDB" id="F8FQ06"/>
<sequence length="38" mass="3984">MAAAGKRARIRRGCASPAEHGMRTSKNLPIQNGKGGSF</sequence>
<feature type="compositionally biased region" description="Basic residues" evidence="1">
    <location>
        <begin position="1"/>
        <end position="12"/>
    </location>
</feature>
<accession>F8FQ06</accession>
<gene>
    <name evidence="2" type="ordered locus">KNP414_00523</name>
</gene>